<feature type="transmembrane region" description="Helical" evidence="8">
    <location>
        <begin position="449"/>
        <end position="468"/>
    </location>
</feature>
<evidence type="ECO:0000256" key="8">
    <source>
        <dbReference type="SAM" id="Phobius"/>
    </source>
</evidence>
<dbReference type="InterPro" id="IPR002159">
    <property type="entry name" value="CD36_fam"/>
</dbReference>
<comment type="caution">
    <text evidence="9">The sequence shown here is derived from an EMBL/GenBank/DDBJ whole genome shotgun (WGS) entry which is preliminary data.</text>
</comment>
<comment type="subcellular location">
    <subcellularLocation>
        <location evidence="1">Cell membrane</location>
    </subcellularLocation>
</comment>
<dbReference type="AlphaFoldDB" id="A0AAV8XBC6"/>
<evidence type="ECO:0000313" key="9">
    <source>
        <dbReference type="EMBL" id="KAJ8935840.1"/>
    </source>
</evidence>
<evidence type="ECO:0000256" key="5">
    <source>
        <dbReference type="ARBA" id="ARBA00022989"/>
    </source>
</evidence>
<evidence type="ECO:0008006" key="11">
    <source>
        <dbReference type="Google" id="ProtNLM"/>
    </source>
</evidence>
<keyword evidence="5 8" id="KW-1133">Transmembrane helix</keyword>
<dbReference type="Proteomes" id="UP001162156">
    <property type="component" value="Unassembled WGS sequence"/>
</dbReference>
<feature type="non-terminal residue" evidence="9">
    <location>
        <position position="1"/>
    </location>
</feature>
<evidence type="ECO:0000313" key="10">
    <source>
        <dbReference type="Proteomes" id="UP001162156"/>
    </source>
</evidence>
<reference evidence="9" key="1">
    <citation type="journal article" date="2023" name="Insect Mol. Biol.">
        <title>Genome sequencing provides insights into the evolution of gene families encoding plant cell wall-degrading enzymes in longhorned beetles.</title>
        <authorList>
            <person name="Shin N.R."/>
            <person name="Okamura Y."/>
            <person name="Kirsch R."/>
            <person name="Pauchet Y."/>
        </authorList>
    </citation>
    <scope>NUCLEOTIDE SEQUENCE</scope>
    <source>
        <strain evidence="9">RBIC_L_NR</strain>
    </source>
</reference>
<evidence type="ECO:0000256" key="2">
    <source>
        <dbReference type="ARBA" id="ARBA00010532"/>
    </source>
</evidence>
<dbReference type="EMBL" id="JANEYF010003513">
    <property type="protein sequence ID" value="KAJ8935840.1"/>
    <property type="molecule type" value="Genomic_DNA"/>
</dbReference>
<comment type="similarity">
    <text evidence="2">Belongs to the CD36 family.</text>
</comment>
<proteinExistence type="inferred from homology"/>
<dbReference type="PRINTS" id="PR01609">
    <property type="entry name" value="CD36FAMILY"/>
</dbReference>
<keyword evidence="10" id="KW-1185">Reference proteome</keyword>
<dbReference type="PANTHER" id="PTHR11923:SF104">
    <property type="entry name" value="FI07620P"/>
    <property type="match status" value="1"/>
</dbReference>
<evidence type="ECO:0000256" key="3">
    <source>
        <dbReference type="ARBA" id="ARBA00022475"/>
    </source>
</evidence>
<organism evidence="9 10">
    <name type="scientific">Rhamnusium bicolor</name>
    <dbReference type="NCBI Taxonomy" id="1586634"/>
    <lineage>
        <taxon>Eukaryota</taxon>
        <taxon>Metazoa</taxon>
        <taxon>Ecdysozoa</taxon>
        <taxon>Arthropoda</taxon>
        <taxon>Hexapoda</taxon>
        <taxon>Insecta</taxon>
        <taxon>Pterygota</taxon>
        <taxon>Neoptera</taxon>
        <taxon>Endopterygota</taxon>
        <taxon>Coleoptera</taxon>
        <taxon>Polyphaga</taxon>
        <taxon>Cucujiformia</taxon>
        <taxon>Chrysomeloidea</taxon>
        <taxon>Cerambycidae</taxon>
        <taxon>Lepturinae</taxon>
        <taxon>Rhagiini</taxon>
        <taxon>Rhamnusium</taxon>
    </lineage>
</organism>
<evidence type="ECO:0000256" key="1">
    <source>
        <dbReference type="ARBA" id="ARBA00004236"/>
    </source>
</evidence>
<gene>
    <name evidence="9" type="ORF">NQ314_012618</name>
</gene>
<dbReference type="GO" id="GO:0005737">
    <property type="term" value="C:cytoplasm"/>
    <property type="evidence" value="ECO:0007669"/>
    <property type="project" value="TreeGrafter"/>
</dbReference>
<evidence type="ECO:0000256" key="4">
    <source>
        <dbReference type="ARBA" id="ARBA00022692"/>
    </source>
</evidence>
<dbReference type="GO" id="GO:0005886">
    <property type="term" value="C:plasma membrane"/>
    <property type="evidence" value="ECO:0007669"/>
    <property type="project" value="UniProtKB-SubCell"/>
</dbReference>
<sequence>ILSLALVGLVMVCSSCLMFIYDPLQLIIRKLDSASSPLHTGATYKTVLFFPTNNLNYNMHFLLREILTNNNATFNDDGTVTYSPRREFIVDLANSVGDAKIDRIIVPNVPLIGIQSFLSDSSFISNMGFSAISTTLGSQAMLNLTVDEYLWGYEDKLVTVANRFLPNWIDFGKFGILERLMNRDNTNEITISVDPTKRSSKYDYLLTQEEQMSQFHIVNWNGSPGLKEWGFVQPQDDESSNNTKRCQLVEGAFDGTVFPREMRENRSLTLFRKAFCRPVHLEFIEKTTTSQGFKSFNYKLKDNMFASPEENPDNECYCYKGKCPEKGLQTVAPCYYDIPIVLSQPHFFNVAPEILETINGLSPNEAVHGSIAKVQPDIGVPLDESTLKIQVNLGVGKTKFNTKTRPFNDLTIPLFWIDLTCRDLPSLIWFLVTLITSVLPLAQEVLMYLLLLVGLAMISGAALLTLFFTKTVVPRSLSIASEYSPIPLISIPSQYFKSERRICK</sequence>
<keyword evidence="6 8" id="KW-0472">Membrane</keyword>
<name>A0AAV8XBC6_9CUCU</name>
<keyword evidence="3" id="KW-1003">Cell membrane</keyword>
<accession>A0AAV8XBC6</accession>
<keyword evidence="7" id="KW-0325">Glycoprotein</keyword>
<evidence type="ECO:0000256" key="7">
    <source>
        <dbReference type="ARBA" id="ARBA00023180"/>
    </source>
</evidence>
<evidence type="ECO:0000256" key="6">
    <source>
        <dbReference type="ARBA" id="ARBA00023136"/>
    </source>
</evidence>
<dbReference type="PANTHER" id="PTHR11923">
    <property type="entry name" value="SCAVENGER RECEPTOR CLASS B TYPE-1 SR-B1"/>
    <property type="match status" value="1"/>
</dbReference>
<keyword evidence="4 8" id="KW-0812">Transmembrane</keyword>
<dbReference type="GO" id="GO:0005044">
    <property type="term" value="F:scavenger receptor activity"/>
    <property type="evidence" value="ECO:0007669"/>
    <property type="project" value="TreeGrafter"/>
</dbReference>
<dbReference type="Pfam" id="PF01130">
    <property type="entry name" value="CD36"/>
    <property type="match status" value="1"/>
</dbReference>
<protein>
    <recommendedName>
        <fullName evidence="11">Scavenger receptor class B member 1</fullName>
    </recommendedName>
</protein>